<dbReference type="InterPro" id="IPR013128">
    <property type="entry name" value="Peptidase_C1A"/>
</dbReference>
<evidence type="ECO:0000313" key="5">
    <source>
        <dbReference type="EMBL" id="CAF3732135.1"/>
    </source>
</evidence>
<dbReference type="PROSITE" id="PS00640">
    <property type="entry name" value="THIOL_PROTEASE_ASN"/>
    <property type="match status" value="1"/>
</dbReference>
<sequence>MKLIIFSVLFCVVTSSPSLDWIKFKRSFNKNYKTGAEEAERKQIFLENVNRIRDYERAHPNATFKLGINHLADRRIDELVLRSKHYSVPRPENTQSSFDFINFPDSFDWRTKGVISPVENQEVVESLYAIQKGKLVPGSVARVDDCCPQTVEPFQCIKKLGGICSAADYPATTGQCIPNKCKPFAHFDQIMQLKDKNEDTMVAWIQNSTLFVGVDASQSSFEFYQSGIYTDPSCSKTTVDHVMQLVGYGKTASGDLFWICKNSWGTSWGEKGYIRILRGKNICGIASYVIQVA</sequence>
<evidence type="ECO:0000259" key="3">
    <source>
        <dbReference type="SMART" id="SM00645"/>
    </source>
</evidence>
<evidence type="ECO:0000313" key="6">
    <source>
        <dbReference type="EMBL" id="CAF3737222.1"/>
    </source>
</evidence>
<evidence type="ECO:0000256" key="2">
    <source>
        <dbReference type="SAM" id="SignalP"/>
    </source>
</evidence>
<name>A0A818XGQ2_9BILA</name>
<dbReference type="InterPro" id="IPR025661">
    <property type="entry name" value="Pept_asp_AS"/>
</dbReference>
<dbReference type="GO" id="GO:0008234">
    <property type="term" value="F:cysteine-type peptidase activity"/>
    <property type="evidence" value="ECO:0007669"/>
    <property type="project" value="InterPro"/>
</dbReference>
<dbReference type="Proteomes" id="UP000663842">
    <property type="component" value="Unassembled WGS sequence"/>
</dbReference>
<dbReference type="InterPro" id="IPR013201">
    <property type="entry name" value="Prot_inhib_I29"/>
</dbReference>
<dbReference type="InterPro" id="IPR039417">
    <property type="entry name" value="Peptidase_C1A_papain-like"/>
</dbReference>
<dbReference type="Pfam" id="PF08246">
    <property type="entry name" value="Inhibitor_I29"/>
    <property type="match status" value="1"/>
</dbReference>
<keyword evidence="9" id="KW-1185">Reference proteome</keyword>
<proteinExistence type="inferred from homology"/>
<dbReference type="PANTHER" id="PTHR12411">
    <property type="entry name" value="CYSTEINE PROTEASE FAMILY C1-RELATED"/>
    <property type="match status" value="1"/>
</dbReference>
<gene>
    <name evidence="7" type="ORF">BYL167_LOCUS13423</name>
    <name evidence="5" type="ORF">OVN521_LOCUS50</name>
    <name evidence="6" type="ORF">UXM345_LOCUS1201</name>
</gene>
<evidence type="ECO:0000313" key="9">
    <source>
        <dbReference type="Proteomes" id="UP000663866"/>
    </source>
</evidence>
<dbReference type="EMBL" id="CAJOBH010004605">
    <property type="protein sequence ID" value="CAF3996062.1"/>
    <property type="molecule type" value="Genomic_DNA"/>
</dbReference>
<dbReference type="Proteomes" id="UP000681967">
    <property type="component" value="Unassembled WGS sequence"/>
</dbReference>
<comment type="caution">
    <text evidence="6">The sequence shown here is derived from an EMBL/GenBank/DDBJ whole genome shotgun (WGS) entry which is preliminary data.</text>
</comment>
<feature type="chain" id="PRO_5036234483" evidence="2">
    <location>
        <begin position="16"/>
        <end position="293"/>
    </location>
</feature>
<dbReference type="SUPFAM" id="SSF54001">
    <property type="entry name" value="Cysteine proteinases"/>
    <property type="match status" value="1"/>
</dbReference>
<evidence type="ECO:0000313" key="8">
    <source>
        <dbReference type="Proteomes" id="UP000663842"/>
    </source>
</evidence>
<evidence type="ECO:0000256" key="1">
    <source>
        <dbReference type="ARBA" id="ARBA00008455"/>
    </source>
</evidence>
<feature type="domain" description="Peptidase C1A papain C-terminal" evidence="3">
    <location>
        <begin position="103"/>
        <end position="293"/>
    </location>
</feature>
<dbReference type="Proteomes" id="UP000663866">
    <property type="component" value="Unassembled WGS sequence"/>
</dbReference>
<organism evidence="6 8">
    <name type="scientific">Rotaria magnacalcarata</name>
    <dbReference type="NCBI Taxonomy" id="392030"/>
    <lineage>
        <taxon>Eukaryota</taxon>
        <taxon>Metazoa</taxon>
        <taxon>Spiralia</taxon>
        <taxon>Gnathifera</taxon>
        <taxon>Rotifera</taxon>
        <taxon>Eurotatoria</taxon>
        <taxon>Bdelloidea</taxon>
        <taxon>Philodinida</taxon>
        <taxon>Philodinidae</taxon>
        <taxon>Rotaria</taxon>
    </lineage>
</organism>
<dbReference type="AlphaFoldDB" id="A0A818XGQ2"/>
<comment type="similarity">
    <text evidence="1">Belongs to the peptidase C1 family.</text>
</comment>
<dbReference type="CDD" id="cd02248">
    <property type="entry name" value="Peptidase_C1A"/>
    <property type="match status" value="1"/>
</dbReference>
<accession>A0A818XGQ2</accession>
<dbReference type="Gene3D" id="3.90.70.10">
    <property type="entry name" value="Cysteine proteinases"/>
    <property type="match status" value="1"/>
</dbReference>
<feature type="domain" description="Cathepsin propeptide inhibitor" evidence="4">
    <location>
        <begin position="21"/>
        <end position="79"/>
    </location>
</feature>
<dbReference type="GO" id="GO:0006508">
    <property type="term" value="P:proteolysis"/>
    <property type="evidence" value="ECO:0007669"/>
    <property type="project" value="InterPro"/>
</dbReference>
<protein>
    <submittedName>
        <fullName evidence="6">Uncharacterized protein</fullName>
    </submittedName>
</protein>
<dbReference type="InterPro" id="IPR000668">
    <property type="entry name" value="Peptidase_C1A_C"/>
</dbReference>
<evidence type="ECO:0000259" key="4">
    <source>
        <dbReference type="SMART" id="SM00848"/>
    </source>
</evidence>
<keyword evidence="2" id="KW-0732">Signal</keyword>
<dbReference type="Pfam" id="PF00112">
    <property type="entry name" value="Peptidase_C1"/>
    <property type="match status" value="1"/>
</dbReference>
<evidence type="ECO:0000313" key="7">
    <source>
        <dbReference type="EMBL" id="CAF3996062.1"/>
    </source>
</evidence>
<dbReference type="EMBL" id="CAJOBF010000063">
    <property type="protein sequence ID" value="CAF3737222.1"/>
    <property type="molecule type" value="Genomic_DNA"/>
</dbReference>
<dbReference type="EMBL" id="CAJOBG010000002">
    <property type="protein sequence ID" value="CAF3732135.1"/>
    <property type="molecule type" value="Genomic_DNA"/>
</dbReference>
<feature type="signal peptide" evidence="2">
    <location>
        <begin position="1"/>
        <end position="15"/>
    </location>
</feature>
<dbReference type="SMART" id="SM00645">
    <property type="entry name" value="Pept_C1"/>
    <property type="match status" value="1"/>
</dbReference>
<reference evidence="6" key="1">
    <citation type="submission" date="2021-02" db="EMBL/GenBank/DDBJ databases">
        <authorList>
            <person name="Nowell W R."/>
        </authorList>
    </citation>
    <scope>NUCLEOTIDE SEQUENCE</scope>
</reference>
<dbReference type="InterPro" id="IPR038765">
    <property type="entry name" value="Papain-like_cys_pep_sf"/>
</dbReference>
<dbReference type="SMART" id="SM00848">
    <property type="entry name" value="Inhibitor_I29"/>
    <property type="match status" value="1"/>
</dbReference>